<evidence type="ECO:0000313" key="1">
    <source>
        <dbReference type="EMBL" id="SFC83428.1"/>
    </source>
</evidence>
<dbReference type="RefSeq" id="WP_245776562.1">
    <property type="nucleotide sequence ID" value="NZ_FOLQ01000002.1"/>
</dbReference>
<dbReference type="STRING" id="662367.SAMN05216167_102539"/>
<dbReference type="EMBL" id="FOLQ01000002">
    <property type="protein sequence ID" value="SFC83428.1"/>
    <property type="molecule type" value="Genomic_DNA"/>
</dbReference>
<keyword evidence="2" id="KW-1185">Reference proteome</keyword>
<proteinExistence type="predicted"/>
<accession>A0A1I1MJW5</accession>
<gene>
    <name evidence="1" type="ORF">SAMN05216167_102539</name>
</gene>
<dbReference type="Proteomes" id="UP000198598">
    <property type="component" value="Unassembled WGS sequence"/>
</dbReference>
<evidence type="ECO:0000313" key="2">
    <source>
        <dbReference type="Proteomes" id="UP000198598"/>
    </source>
</evidence>
<dbReference type="AlphaFoldDB" id="A0A1I1MJW5"/>
<reference evidence="1 2" key="1">
    <citation type="submission" date="2016-10" db="EMBL/GenBank/DDBJ databases">
        <authorList>
            <person name="de Groot N.N."/>
        </authorList>
    </citation>
    <scope>NUCLEOTIDE SEQUENCE [LARGE SCALE GENOMIC DNA]</scope>
    <source>
        <strain evidence="1 2">DSM 26130</strain>
    </source>
</reference>
<protein>
    <submittedName>
        <fullName evidence="1">Uncharacterized protein</fullName>
    </submittedName>
</protein>
<name>A0A1I1MJW5_9BACT</name>
<organism evidence="1 2">
    <name type="scientific">Spirosoma endophyticum</name>
    <dbReference type="NCBI Taxonomy" id="662367"/>
    <lineage>
        <taxon>Bacteria</taxon>
        <taxon>Pseudomonadati</taxon>
        <taxon>Bacteroidota</taxon>
        <taxon>Cytophagia</taxon>
        <taxon>Cytophagales</taxon>
        <taxon>Cytophagaceae</taxon>
        <taxon>Spirosoma</taxon>
    </lineage>
</organism>
<sequence>MRILLPLLLLVATLNVTVAQKQNVDVLIKSGSLIDVRTGKILPKKIIVVQGK</sequence>